<proteinExistence type="predicted"/>
<dbReference type="EMBL" id="ML977613">
    <property type="protein sequence ID" value="KAF1997442.1"/>
    <property type="molecule type" value="Genomic_DNA"/>
</dbReference>
<reference evidence="1" key="1">
    <citation type="journal article" date="2020" name="Stud. Mycol.">
        <title>101 Dothideomycetes genomes: a test case for predicting lifestyles and emergence of pathogens.</title>
        <authorList>
            <person name="Haridas S."/>
            <person name="Albert R."/>
            <person name="Binder M."/>
            <person name="Bloem J."/>
            <person name="Labutti K."/>
            <person name="Salamov A."/>
            <person name="Andreopoulos B."/>
            <person name="Baker S."/>
            <person name="Barry K."/>
            <person name="Bills G."/>
            <person name="Bluhm B."/>
            <person name="Cannon C."/>
            <person name="Castanera R."/>
            <person name="Culley D."/>
            <person name="Daum C."/>
            <person name="Ezra D."/>
            <person name="Gonzalez J."/>
            <person name="Henrissat B."/>
            <person name="Kuo A."/>
            <person name="Liang C."/>
            <person name="Lipzen A."/>
            <person name="Lutzoni F."/>
            <person name="Magnuson J."/>
            <person name="Mondo S."/>
            <person name="Nolan M."/>
            <person name="Ohm R."/>
            <person name="Pangilinan J."/>
            <person name="Park H.-J."/>
            <person name="Ramirez L."/>
            <person name="Alfaro M."/>
            <person name="Sun H."/>
            <person name="Tritt A."/>
            <person name="Yoshinaga Y."/>
            <person name="Zwiers L.-H."/>
            <person name="Turgeon B."/>
            <person name="Goodwin S."/>
            <person name="Spatafora J."/>
            <person name="Crous P."/>
            <person name="Grigoriev I."/>
        </authorList>
    </citation>
    <scope>NUCLEOTIDE SEQUENCE</scope>
    <source>
        <strain evidence="1">CBS 123094</strain>
    </source>
</reference>
<accession>A0A6A5W6N6</accession>
<protein>
    <recommendedName>
        <fullName evidence="3">Fungal N-terminal domain-containing protein</fullName>
    </recommendedName>
</protein>
<organism evidence="1 2">
    <name type="scientific">Amniculicola lignicola CBS 123094</name>
    <dbReference type="NCBI Taxonomy" id="1392246"/>
    <lineage>
        <taxon>Eukaryota</taxon>
        <taxon>Fungi</taxon>
        <taxon>Dikarya</taxon>
        <taxon>Ascomycota</taxon>
        <taxon>Pezizomycotina</taxon>
        <taxon>Dothideomycetes</taxon>
        <taxon>Pleosporomycetidae</taxon>
        <taxon>Pleosporales</taxon>
        <taxon>Amniculicolaceae</taxon>
        <taxon>Amniculicola</taxon>
    </lineage>
</organism>
<evidence type="ECO:0008006" key="3">
    <source>
        <dbReference type="Google" id="ProtNLM"/>
    </source>
</evidence>
<name>A0A6A5W6N6_9PLEO</name>
<dbReference type="Proteomes" id="UP000799779">
    <property type="component" value="Unassembled WGS sequence"/>
</dbReference>
<dbReference type="OrthoDB" id="1577640at2759"/>
<gene>
    <name evidence="1" type="ORF">P154DRAFT_578863</name>
</gene>
<evidence type="ECO:0000313" key="1">
    <source>
        <dbReference type="EMBL" id="KAF1997442.1"/>
    </source>
</evidence>
<dbReference type="AlphaFoldDB" id="A0A6A5W6N6"/>
<evidence type="ECO:0000313" key="2">
    <source>
        <dbReference type="Proteomes" id="UP000799779"/>
    </source>
</evidence>
<keyword evidence="2" id="KW-1185">Reference proteome</keyword>
<sequence>MSDPGTAVGVVSLGLQVLQGLTTYYSQFKSFSTEISAVVGRIENLHLILSALDIPVRKLERDEPISAAVRQCIDNCQAGINDLEAYRRKCGEVPLPSTQKEDRMRLIANKLLFPFRKNSLEDLGKILDRLQLSLDTIIHALQLDTTILHNEQAKKRSNVINSRLDLVLHRQSQQIELIHGVATTSQSQLHQHMSDNNRVGGVLEGLSAQFHDFERRQSEVAQQLEAMRQLGEPFMSEKYLPQMLTFWITVNAPTNEAGGQGKITPFQAWLSVRLFRSFETPEFDYVIAFFDIGCTWSLGKLLRHVNEMGVTPPACTLETLRRICTLDPDGCELAKFPILQSILSRSLTGLDISLGALQDSARLETLDPMLLTQLQMLTEWPQGLEVFLSQREKTHMIQTYRGKMLEYACARGSSKAIYLLLQTNCPVSISAWDSVVRFNTSCQAEILAVLNSIDRQTKSRPTSNVTIQHIQNVYHAWGLSVSKAEILYRAGLVEIDRIATTEKSVTFGWEYISGTPLWTHTISMLRGISDRREILDLISWFVAKGARLEAMDPFDQICPAQLLAEDLAMNMIIWQSSVGRLKKTSRTKMLTDFVREQLEFRSLYHMVFESKVVDQCNCACSSNGCNIIVSAFKASVTVCKGWNLQPYQRLQTVLKWVGVNTDFDRSTRSSIIRFLTFERLHLTHTCHSLRLHHLTRLFWGEDSAFHLGEGPPKIADIQYIEQSDLLLLEELIQEFEKAMEDYTGTIWEFIDKRWEPRMEEVIREQCTDSENGEAMLAKLGVVLRPTFGPPPVPTLLPIWYGNFDWETFQEKMAGIMDEV</sequence>